<evidence type="ECO:0000256" key="1">
    <source>
        <dbReference type="SAM" id="Phobius"/>
    </source>
</evidence>
<evidence type="ECO:0000313" key="3">
    <source>
        <dbReference type="Proteomes" id="UP000176786"/>
    </source>
</evidence>
<evidence type="ECO:0000313" key="2">
    <source>
        <dbReference type="EMBL" id="OGE86118.1"/>
    </source>
</evidence>
<organism evidence="2 3">
    <name type="scientific">Candidatus Doudnabacteria bacterium RIFCSPHIGHO2_02_FULL_46_11</name>
    <dbReference type="NCBI Taxonomy" id="1817832"/>
    <lineage>
        <taxon>Bacteria</taxon>
        <taxon>Candidatus Doudnaibacteriota</taxon>
    </lineage>
</organism>
<protein>
    <submittedName>
        <fullName evidence="2">Uncharacterized protein</fullName>
    </submittedName>
</protein>
<feature type="transmembrane region" description="Helical" evidence="1">
    <location>
        <begin position="40"/>
        <end position="63"/>
    </location>
</feature>
<dbReference type="STRING" id="1817832.A3J48_02665"/>
<name>A0A1F5P8B2_9BACT</name>
<feature type="transmembrane region" description="Helical" evidence="1">
    <location>
        <begin position="7"/>
        <end position="34"/>
    </location>
</feature>
<comment type="caution">
    <text evidence="2">The sequence shown here is derived from an EMBL/GenBank/DDBJ whole genome shotgun (WGS) entry which is preliminary data.</text>
</comment>
<sequence>MVDPISLVIRIVFSLGVIMVVVYGAIAIIVFWRFSLSRLLPLVLTISYIFVSLLILGHSLTVLNRF</sequence>
<dbReference type="AlphaFoldDB" id="A0A1F5P8B2"/>
<keyword evidence="1" id="KW-0812">Transmembrane</keyword>
<reference evidence="2 3" key="1">
    <citation type="journal article" date="2016" name="Nat. Commun.">
        <title>Thousands of microbial genomes shed light on interconnected biogeochemical processes in an aquifer system.</title>
        <authorList>
            <person name="Anantharaman K."/>
            <person name="Brown C.T."/>
            <person name="Hug L.A."/>
            <person name="Sharon I."/>
            <person name="Castelle C.J."/>
            <person name="Probst A.J."/>
            <person name="Thomas B.C."/>
            <person name="Singh A."/>
            <person name="Wilkins M.J."/>
            <person name="Karaoz U."/>
            <person name="Brodie E.L."/>
            <person name="Williams K.H."/>
            <person name="Hubbard S.S."/>
            <person name="Banfield J.F."/>
        </authorList>
    </citation>
    <scope>NUCLEOTIDE SEQUENCE [LARGE SCALE GENOMIC DNA]</scope>
</reference>
<gene>
    <name evidence="2" type="ORF">A3J48_02665</name>
</gene>
<keyword evidence="1" id="KW-0472">Membrane</keyword>
<keyword evidence="1" id="KW-1133">Transmembrane helix</keyword>
<dbReference type="EMBL" id="MFES01000010">
    <property type="protein sequence ID" value="OGE86118.1"/>
    <property type="molecule type" value="Genomic_DNA"/>
</dbReference>
<accession>A0A1F5P8B2</accession>
<proteinExistence type="predicted"/>
<dbReference type="Proteomes" id="UP000176786">
    <property type="component" value="Unassembled WGS sequence"/>
</dbReference>